<reference evidence="1 2" key="1">
    <citation type="journal article" date="2019" name="Indoor Air">
        <title>Impacts of indoor surface finishes on bacterial viability.</title>
        <authorList>
            <person name="Hu J."/>
            <person name="Maamar S.B."/>
            <person name="Glawe A.J."/>
            <person name="Gottel N."/>
            <person name="Gilbert J.A."/>
            <person name="Hartmann E.M."/>
        </authorList>
    </citation>
    <scope>NUCLEOTIDE SEQUENCE [LARGE SCALE GENOMIC DNA]</scope>
    <source>
        <strain evidence="1 2">AF060A6</strain>
    </source>
</reference>
<proteinExistence type="predicted"/>
<dbReference type="OrthoDB" id="8434905at2"/>
<name>A0A4V3V8A6_9BACI</name>
<gene>
    <name evidence="1" type="ORF">E1I69_05635</name>
</gene>
<dbReference type="Proteomes" id="UP000306477">
    <property type="component" value="Unassembled WGS sequence"/>
</dbReference>
<protein>
    <submittedName>
        <fullName evidence="1">Uncharacterized protein</fullName>
    </submittedName>
</protein>
<keyword evidence="2" id="KW-1185">Reference proteome</keyword>
<dbReference type="EMBL" id="SLUB01000006">
    <property type="protein sequence ID" value="THE13983.1"/>
    <property type="molecule type" value="Genomic_DNA"/>
</dbReference>
<comment type="caution">
    <text evidence="1">The sequence shown here is derived from an EMBL/GenBank/DDBJ whole genome shotgun (WGS) entry which is preliminary data.</text>
</comment>
<sequence length="691" mass="79728">MLRLLGVVNSDEVNKYNIKFTVGALESAYSDNWQLGVPSYLGHDHTKPIAWTLINALHFEPGMVRTTNITYVPENEKESEGIDSRIRSFYLNKTTNFIKPYKDQLLEKLNPYLSEDYIFSSTESAAIIDKGIAKRVFPEIFETDDKHGLVLLSKLNPIAPGIYEKDGLLLYASSFFRRSFSRLNTLNTPFLKRFQEIGGSDKVTSKVLLDPDMVGLAGSYSEVFEFQYWWGPQFSDNLADIPIGVTTHKSSEKEILFNDVQNTEFWWYEQDNKKTFECEEVIVKPSLGISESNYGCRFVHSMIDESTSNPFHLDGAIRIYDEEGILNRWDVDIKGSGKNTDYNKLWRLDGDISVSEWKELISHYYRDNTLVGEYFGGEDSQKSFQPEILEKEDDKIPLSEYSPSYMKKGEGVRIALSYKDIVPNKKSGRKIRVTHSLINSKRSVRYIESDTLEIIKRLRKRGESLSVPPNTEIVAYEDLVTNFPMILHRGENAVDDANVTLGIILELCELWSKRNDDRTITFNISVEYESKEAVFSFAGHIEDILILFNDGLLFPNNESDVRSWCEEVAKNLTEYFPKANDNPKLKDMLKPAGYLYFDRRFIEEDHKLYWDEDRQAMGIELQMLKPHPEVIEEIEKGSLEIAPVFIVNQSKCSKCEQEYRNCNCTKYSDEGVFENMEDINSIGIFWTKRKA</sequence>
<organism evidence="1 2">
    <name type="scientific">Bacillus timonensis</name>
    <dbReference type="NCBI Taxonomy" id="1033734"/>
    <lineage>
        <taxon>Bacteria</taxon>
        <taxon>Bacillati</taxon>
        <taxon>Bacillota</taxon>
        <taxon>Bacilli</taxon>
        <taxon>Bacillales</taxon>
        <taxon>Bacillaceae</taxon>
        <taxon>Bacillus</taxon>
    </lineage>
</organism>
<evidence type="ECO:0000313" key="2">
    <source>
        <dbReference type="Proteomes" id="UP000306477"/>
    </source>
</evidence>
<accession>A0A4V3V8A6</accession>
<dbReference type="RefSeq" id="WP_136378622.1">
    <property type="nucleotide sequence ID" value="NZ_SLUB01000006.1"/>
</dbReference>
<dbReference type="AlphaFoldDB" id="A0A4V3V8A6"/>
<evidence type="ECO:0000313" key="1">
    <source>
        <dbReference type="EMBL" id="THE13983.1"/>
    </source>
</evidence>